<evidence type="ECO:0000256" key="1">
    <source>
        <dbReference type="SAM" id="Phobius"/>
    </source>
</evidence>
<evidence type="ECO:0000313" key="3">
    <source>
        <dbReference type="Proteomes" id="UP000249518"/>
    </source>
</evidence>
<dbReference type="AlphaFoldDB" id="A0A328WU28"/>
<dbReference type="Proteomes" id="UP000249518">
    <property type="component" value="Unassembled WGS sequence"/>
</dbReference>
<organism evidence="2 3">
    <name type="scientific">Flavobacterium lacus</name>
    <dbReference type="NCBI Taxonomy" id="1353778"/>
    <lineage>
        <taxon>Bacteria</taxon>
        <taxon>Pseudomonadati</taxon>
        <taxon>Bacteroidota</taxon>
        <taxon>Flavobacteriia</taxon>
        <taxon>Flavobacteriales</taxon>
        <taxon>Flavobacteriaceae</taxon>
        <taxon>Flavobacterium</taxon>
    </lineage>
</organism>
<comment type="caution">
    <text evidence="2">The sequence shown here is derived from an EMBL/GenBank/DDBJ whole genome shotgun (WGS) entry which is preliminary data.</text>
</comment>
<protein>
    <submittedName>
        <fullName evidence="2">Uncharacterized protein</fullName>
    </submittedName>
</protein>
<keyword evidence="3" id="KW-1185">Reference proteome</keyword>
<keyword evidence="1" id="KW-1133">Transmembrane helix</keyword>
<keyword evidence="1" id="KW-0812">Transmembrane</keyword>
<proteinExistence type="predicted"/>
<name>A0A328WU28_9FLAO</name>
<keyword evidence="1" id="KW-0472">Membrane</keyword>
<evidence type="ECO:0000313" key="2">
    <source>
        <dbReference type="EMBL" id="RAR49663.1"/>
    </source>
</evidence>
<accession>A0A328WU28</accession>
<reference evidence="2 3" key="1">
    <citation type="submission" date="2018-06" db="EMBL/GenBank/DDBJ databases">
        <title>Genomic Encyclopedia of Type Strains, Phase III (KMG-III): the genomes of soil and plant-associated and newly described type strains.</title>
        <authorList>
            <person name="Whitman W."/>
        </authorList>
    </citation>
    <scope>NUCLEOTIDE SEQUENCE [LARGE SCALE GENOMIC DNA]</scope>
    <source>
        <strain evidence="2 3">CGMCC 1.12504</strain>
    </source>
</reference>
<dbReference type="RefSeq" id="WP_112085107.1">
    <property type="nucleotide sequence ID" value="NZ_QLSV01000003.1"/>
</dbReference>
<dbReference type="OrthoDB" id="827641at2"/>
<gene>
    <name evidence="2" type="ORF">B0I10_10383</name>
</gene>
<feature type="transmembrane region" description="Helical" evidence="1">
    <location>
        <begin position="12"/>
        <end position="33"/>
    </location>
</feature>
<sequence>MLNVLRHSKITTFVWGFMAFYLLNISVDVTSLFDEKEQKNKNYNEQESIIELVFEKVLGFEEAIPENNANDSEHNPTMKKGFSMDKFVLPFYEINTKLIVFNPIKKSFYYSKNSCLKPSLEIHSPPPEV</sequence>
<dbReference type="EMBL" id="QLSV01000003">
    <property type="protein sequence ID" value="RAR49663.1"/>
    <property type="molecule type" value="Genomic_DNA"/>
</dbReference>